<protein>
    <recommendedName>
        <fullName evidence="1">MobA-like NTP transferase domain-containing protein</fullName>
    </recommendedName>
</protein>
<dbReference type="InterPro" id="IPR029044">
    <property type="entry name" value="Nucleotide-diphossugar_trans"/>
</dbReference>
<dbReference type="EMBL" id="BMDJ01000004">
    <property type="protein sequence ID" value="GGI25402.1"/>
    <property type="molecule type" value="Genomic_DNA"/>
</dbReference>
<sequence>MRTAIIILAAGNSSRLGKPKQLLHFNGKTLLDIVTDEALKTEFWPVVVVLGAYLNEIKQIHNNPKVIYTVNENWKTGMSSSIGVGLTVLLNESPDIDSVIITVADQVYITSEIFEALNNRYQSENKNIVTSTYSQTTGTPVLFNKKYFSKLLNLSGSIGAKDLIKNNINDTASIAFELGSIDIDTETDYNNLINNK</sequence>
<evidence type="ECO:0000313" key="2">
    <source>
        <dbReference type="EMBL" id="GGI25402.1"/>
    </source>
</evidence>
<dbReference type="Gene3D" id="3.90.550.10">
    <property type="entry name" value="Spore Coat Polysaccharide Biosynthesis Protein SpsA, Chain A"/>
    <property type="match status" value="1"/>
</dbReference>
<dbReference type="RefSeq" id="WP_188413204.1">
    <property type="nucleotide sequence ID" value="NZ_BMDJ01000004.1"/>
</dbReference>
<dbReference type="PANTHER" id="PTHR43777">
    <property type="entry name" value="MOLYBDENUM COFACTOR CYTIDYLYLTRANSFERASE"/>
    <property type="match status" value="1"/>
</dbReference>
<evidence type="ECO:0000259" key="1">
    <source>
        <dbReference type="Pfam" id="PF12804"/>
    </source>
</evidence>
<reference evidence="3" key="1">
    <citation type="journal article" date="2019" name="Int. J. Syst. Evol. Microbiol.">
        <title>The Global Catalogue of Microorganisms (GCM) 10K type strain sequencing project: providing services to taxonomists for standard genome sequencing and annotation.</title>
        <authorList>
            <consortium name="The Broad Institute Genomics Platform"/>
            <consortium name="The Broad Institute Genome Sequencing Center for Infectious Disease"/>
            <person name="Wu L."/>
            <person name="Ma J."/>
        </authorList>
    </citation>
    <scope>NUCLEOTIDE SEQUENCE [LARGE SCALE GENOMIC DNA]</scope>
    <source>
        <strain evidence="3">CCM 8939</strain>
    </source>
</reference>
<organism evidence="2 3">
    <name type="scientific">Pedobacter mendelii</name>
    <dbReference type="NCBI Taxonomy" id="1908240"/>
    <lineage>
        <taxon>Bacteria</taxon>
        <taxon>Pseudomonadati</taxon>
        <taxon>Bacteroidota</taxon>
        <taxon>Sphingobacteriia</taxon>
        <taxon>Sphingobacteriales</taxon>
        <taxon>Sphingobacteriaceae</taxon>
        <taxon>Pedobacter</taxon>
    </lineage>
</organism>
<gene>
    <name evidence="2" type="ORF">GCM10008119_17480</name>
</gene>
<proteinExistence type="predicted"/>
<evidence type="ECO:0000313" key="3">
    <source>
        <dbReference type="Proteomes" id="UP000645390"/>
    </source>
</evidence>
<dbReference type="SUPFAM" id="SSF53448">
    <property type="entry name" value="Nucleotide-diphospho-sugar transferases"/>
    <property type="match status" value="1"/>
</dbReference>
<name>A0ABQ2BJ15_9SPHI</name>
<feature type="domain" description="MobA-like NTP transferase" evidence="1">
    <location>
        <begin position="6"/>
        <end position="166"/>
    </location>
</feature>
<dbReference type="PANTHER" id="PTHR43777:SF1">
    <property type="entry name" value="MOLYBDENUM COFACTOR CYTIDYLYLTRANSFERASE"/>
    <property type="match status" value="1"/>
</dbReference>
<keyword evidence="3" id="KW-1185">Reference proteome</keyword>
<dbReference type="Proteomes" id="UP000645390">
    <property type="component" value="Unassembled WGS sequence"/>
</dbReference>
<dbReference type="InterPro" id="IPR025877">
    <property type="entry name" value="MobA-like_NTP_Trfase"/>
</dbReference>
<dbReference type="Pfam" id="PF12804">
    <property type="entry name" value="NTP_transf_3"/>
    <property type="match status" value="1"/>
</dbReference>
<accession>A0ABQ2BJ15</accession>
<comment type="caution">
    <text evidence="2">The sequence shown here is derived from an EMBL/GenBank/DDBJ whole genome shotgun (WGS) entry which is preliminary data.</text>
</comment>
<dbReference type="CDD" id="cd04182">
    <property type="entry name" value="GT_2_like_f"/>
    <property type="match status" value="1"/>
</dbReference>